<evidence type="ECO:0000256" key="2">
    <source>
        <dbReference type="ARBA" id="ARBA00011044"/>
    </source>
</evidence>
<dbReference type="PANTHER" id="PTHR30405">
    <property type="entry name" value="TRANSPOSASE"/>
    <property type="match status" value="1"/>
</dbReference>
<evidence type="ECO:0000256" key="3">
    <source>
        <dbReference type="ARBA" id="ARBA00022578"/>
    </source>
</evidence>
<sequence length="410" mass="48396">MGKIVKTMKLRIDTDEAADRLFRELTERYASACNETSQYMFDHEFPMNFVELKNVMYHQLRERYGLKSQMTLSSFKTVIARYKTVQTQLADRPFRYKDADGEWQSIDRTLKWLWRPIHFRRPQADLVRGRDYSFVENGTKLSINTLKKRVKASFHVPEVFQPYFDGSWSFGTGKLVSLKGRWYFHIPMTKTTPDTFDRTNPEHLVGIDRGLRFLAVTYDEQEKSHFINGKDLMKKRDTFANVRTELQSKGTRSAKRALKRISGRENRWMTDVNHQITKTLVTEYGPETLFVLEDLKGVSFEEENLFKRSKTQRRQTRSWAFYQLEQLLTYKAKEIGADVIKVSPAYTSQRCPKCGRIHKENRHQEIHEYICDICGYRSNDDRVGAMNLYELGLRYVSGNRHPSFKTKEHP</sequence>
<dbReference type="GO" id="GO:0003677">
    <property type="term" value="F:DNA binding"/>
    <property type="evidence" value="ECO:0007669"/>
    <property type="project" value="UniProtKB-KW"/>
</dbReference>
<gene>
    <name evidence="8" type="ORF">ERS852520_00366</name>
</gene>
<comment type="similarity">
    <text evidence="1">In the C-terminal section; belongs to the transposase 35 family.</text>
</comment>
<accession>A0A174JHQ6</accession>
<keyword evidence="5" id="KW-0233">DNA recombination</keyword>
<evidence type="ECO:0000259" key="7">
    <source>
        <dbReference type="Pfam" id="PF07282"/>
    </source>
</evidence>
<comment type="similarity">
    <text evidence="2">In the N-terminal section; belongs to the transposase 2 family.</text>
</comment>
<proteinExistence type="inferred from homology"/>
<dbReference type="NCBIfam" id="TIGR01766">
    <property type="entry name" value="IS200/IS605 family accessory protein TnpB-like domain"/>
    <property type="match status" value="1"/>
</dbReference>
<feature type="domain" description="Probable transposase IS891/IS1136/IS1341" evidence="6">
    <location>
        <begin position="196"/>
        <end position="287"/>
    </location>
</feature>
<protein>
    <submittedName>
        <fullName evidence="8">Transposase, IS605 OrfB family</fullName>
    </submittedName>
</protein>
<dbReference type="AlphaFoldDB" id="A0A174JHQ6"/>
<dbReference type="InterPro" id="IPR051399">
    <property type="entry name" value="RNA-guided_DNA_endo/Transpos"/>
</dbReference>
<dbReference type="OrthoDB" id="4278026at2"/>
<dbReference type="Proteomes" id="UP000095564">
    <property type="component" value="Unassembled WGS sequence"/>
</dbReference>
<dbReference type="InterPro" id="IPR001959">
    <property type="entry name" value="Transposase"/>
</dbReference>
<dbReference type="InterPro" id="IPR010095">
    <property type="entry name" value="Cas12f1-like_TNB"/>
</dbReference>
<evidence type="ECO:0000256" key="4">
    <source>
        <dbReference type="ARBA" id="ARBA00023125"/>
    </source>
</evidence>
<evidence type="ECO:0000256" key="1">
    <source>
        <dbReference type="ARBA" id="ARBA00008761"/>
    </source>
</evidence>
<keyword evidence="4" id="KW-0238">DNA-binding</keyword>
<dbReference type="EMBL" id="CZAU01000002">
    <property type="protein sequence ID" value="CUO99242.1"/>
    <property type="molecule type" value="Genomic_DNA"/>
</dbReference>
<evidence type="ECO:0000256" key="5">
    <source>
        <dbReference type="ARBA" id="ARBA00023172"/>
    </source>
</evidence>
<dbReference type="GO" id="GO:0006310">
    <property type="term" value="P:DNA recombination"/>
    <property type="evidence" value="ECO:0007669"/>
    <property type="project" value="UniProtKB-KW"/>
</dbReference>
<evidence type="ECO:0000313" key="9">
    <source>
        <dbReference type="Proteomes" id="UP000095564"/>
    </source>
</evidence>
<evidence type="ECO:0000259" key="6">
    <source>
        <dbReference type="Pfam" id="PF01385"/>
    </source>
</evidence>
<dbReference type="Pfam" id="PF01385">
    <property type="entry name" value="OrfB_IS605"/>
    <property type="match status" value="1"/>
</dbReference>
<dbReference type="GO" id="GO:0032196">
    <property type="term" value="P:transposition"/>
    <property type="evidence" value="ECO:0007669"/>
    <property type="project" value="UniProtKB-KW"/>
</dbReference>
<evidence type="ECO:0000313" key="8">
    <source>
        <dbReference type="EMBL" id="CUO99242.1"/>
    </source>
</evidence>
<feature type="domain" description="Cas12f1-like TNB" evidence="7">
    <location>
        <begin position="321"/>
        <end position="388"/>
    </location>
</feature>
<dbReference type="NCBIfam" id="NF040570">
    <property type="entry name" value="guided_TnpB"/>
    <property type="match status" value="1"/>
</dbReference>
<name>A0A174JHQ6_ANAHA</name>
<organism evidence="8 9">
    <name type="scientific">Anaerostipes hadrus</name>
    <dbReference type="NCBI Taxonomy" id="649756"/>
    <lineage>
        <taxon>Bacteria</taxon>
        <taxon>Bacillati</taxon>
        <taxon>Bacillota</taxon>
        <taxon>Clostridia</taxon>
        <taxon>Lachnospirales</taxon>
        <taxon>Lachnospiraceae</taxon>
        <taxon>Anaerostipes</taxon>
    </lineage>
</organism>
<keyword evidence="3" id="KW-0815">Transposition</keyword>
<dbReference type="PANTHER" id="PTHR30405:SF11">
    <property type="entry name" value="RNA-GUIDED DNA ENDONUCLEASE RV2885C-RELATED"/>
    <property type="match status" value="1"/>
</dbReference>
<dbReference type="RefSeq" id="WP_055159253.1">
    <property type="nucleotide sequence ID" value="NZ_CZAU01000002.1"/>
</dbReference>
<dbReference type="Pfam" id="PF07282">
    <property type="entry name" value="Cas12f1-like_TNB"/>
    <property type="match status" value="1"/>
</dbReference>
<reference evidence="8 9" key="1">
    <citation type="submission" date="2015-09" db="EMBL/GenBank/DDBJ databases">
        <authorList>
            <consortium name="Pathogen Informatics"/>
        </authorList>
    </citation>
    <scope>NUCLEOTIDE SEQUENCE [LARGE SCALE GENOMIC DNA]</scope>
    <source>
        <strain evidence="8 9">2789STDY5834908</strain>
    </source>
</reference>